<evidence type="ECO:0000313" key="4">
    <source>
        <dbReference type="Proteomes" id="UP001224775"/>
    </source>
</evidence>
<feature type="domain" description="WRKY19-like zinc finger" evidence="2">
    <location>
        <begin position="243"/>
        <end position="264"/>
    </location>
</feature>
<dbReference type="PANTHER" id="PTHR31827">
    <property type="entry name" value="EMB|CAB89363.1"/>
    <property type="match status" value="1"/>
</dbReference>
<organism evidence="3 4">
    <name type="scientific">Skeletonema marinoi</name>
    <dbReference type="NCBI Taxonomy" id="267567"/>
    <lineage>
        <taxon>Eukaryota</taxon>
        <taxon>Sar</taxon>
        <taxon>Stramenopiles</taxon>
        <taxon>Ochrophyta</taxon>
        <taxon>Bacillariophyta</taxon>
        <taxon>Coscinodiscophyceae</taxon>
        <taxon>Thalassiosirophycidae</taxon>
        <taxon>Thalassiosirales</taxon>
        <taxon>Skeletonemataceae</taxon>
        <taxon>Skeletonema</taxon>
        <taxon>Skeletonema marinoi-dohrnii complex</taxon>
    </lineage>
</organism>
<gene>
    <name evidence="3" type="ORF">QTG54_017015</name>
</gene>
<accession>A0AAD8XR53</accession>
<dbReference type="Pfam" id="PF24906">
    <property type="entry name" value="Zf_WRKY19"/>
    <property type="match status" value="1"/>
</dbReference>
<dbReference type="PANTHER" id="PTHR31827:SF1">
    <property type="entry name" value="EMB|CAB89363.1"/>
    <property type="match status" value="1"/>
</dbReference>
<feature type="region of interest" description="Disordered" evidence="1">
    <location>
        <begin position="310"/>
        <end position="333"/>
    </location>
</feature>
<evidence type="ECO:0000259" key="2">
    <source>
        <dbReference type="Pfam" id="PF24906"/>
    </source>
</evidence>
<name>A0AAD8XR53_9STRA</name>
<keyword evidence="4" id="KW-1185">Reference proteome</keyword>
<protein>
    <recommendedName>
        <fullName evidence="2">WRKY19-like zinc finger domain-containing protein</fullName>
    </recommendedName>
</protein>
<reference evidence="3" key="1">
    <citation type="submission" date="2023-06" db="EMBL/GenBank/DDBJ databases">
        <title>Survivors Of The Sea: Transcriptome response of Skeletonema marinoi to long-term dormancy.</title>
        <authorList>
            <person name="Pinder M.I.M."/>
            <person name="Kourtchenko O."/>
            <person name="Robertson E.K."/>
            <person name="Larsson T."/>
            <person name="Maumus F."/>
            <person name="Osuna-Cruz C.M."/>
            <person name="Vancaester E."/>
            <person name="Stenow R."/>
            <person name="Vandepoele K."/>
            <person name="Ploug H."/>
            <person name="Bruchert V."/>
            <person name="Godhe A."/>
            <person name="Topel M."/>
        </authorList>
    </citation>
    <scope>NUCLEOTIDE SEQUENCE</scope>
    <source>
        <strain evidence="3">R05AC</strain>
    </source>
</reference>
<sequence>MDDRWGIIGGTTTSQLTLQLPSSIIIIHPRRGSPCKIRSVSPSSGPGESTIVRLAFYGFGHAYPASPRPLQHQPCTALSCLLPPSLSPCYRCDGQWRWRSEGLSINGGVCVRHGAKRKLCSSEGCTNKVIEGGVCRKHGAKVKRCSSEGINNGVCVKHGAKIKRCSTGGCTNKAQKGRVCYRHRAKAKRCSSDGGTNIVTNEGVCLRHGAKIKRCSPEGCTNNAQKGGVCRGGVCVGHGTRAKRCSSEGCTNVSVKGGVCKRHGAISIVNVKLYNSEGANQVQRGGVCWRHGANRITHNESTAFGSEFEKTTATRTSPNQRAPRAAAREGQEGSRVPQEVAILCQDIIEWLCGEHAPSISCILKQHHLLLVKYELEE</sequence>
<evidence type="ECO:0000256" key="1">
    <source>
        <dbReference type="SAM" id="MobiDB-lite"/>
    </source>
</evidence>
<comment type="caution">
    <text evidence="3">The sequence shown here is derived from an EMBL/GenBank/DDBJ whole genome shotgun (WGS) entry which is preliminary data.</text>
</comment>
<proteinExistence type="predicted"/>
<dbReference type="InterPro" id="IPR056866">
    <property type="entry name" value="Znf_WRKY19"/>
</dbReference>
<evidence type="ECO:0000313" key="3">
    <source>
        <dbReference type="EMBL" id="KAK1732294.1"/>
    </source>
</evidence>
<dbReference type="Proteomes" id="UP001224775">
    <property type="component" value="Unassembled WGS sequence"/>
</dbReference>
<dbReference type="AlphaFoldDB" id="A0AAD8XR53"/>
<dbReference type="EMBL" id="JATAAI010000075">
    <property type="protein sequence ID" value="KAK1732294.1"/>
    <property type="molecule type" value="Genomic_DNA"/>
</dbReference>